<dbReference type="Pfam" id="PF00535">
    <property type="entry name" value="Glycos_transf_2"/>
    <property type="match status" value="1"/>
</dbReference>
<gene>
    <name evidence="5" type="ORF">DSM00_704</name>
</gene>
<feature type="domain" description="Glycosyltransferase 2-like" evidence="4">
    <location>
        <begin position="4"/>
        <end position="139"/>
    </location>
</feature>
<dbReference type="CDD" id="cd00761">
    <property type="entry name" value="Glyco_tranf_GTA_type"/>
    <property type="match status" value="1"/>
</dbReference>
<dbReference type="Gene3D" id="3.90.550.10">
    <property type="entry name" value="Spore Coat Polysaccharide Biosynthesis Protein SpsA, Chain A"/>
    <property type="match status" value="1"/>
</dbReference>
<comment type="similarity">
    <text evidence="1">Belongs to the glycosyltransferase 2 family.</text>
</comment>
<dbReference type="GO" id="GO:0016757">
    <property type="term" value="F:glycosyltransferase activity"/>
    <property type="evidence" value="ECO:0007669"/>
    <property type="project" value="UniProtKB-KW"/>
</dbReference>
<sequence>MKVSICIVSRNRKLELKRTLEILHDYTEATLCEILVFLDGCSDDSKDLAAEFPECIWEVQDNSIGASPARNLLYQKATGDLIFGFDDDAHPLQKDFINKARLIFSKNKHLAVLTFEEIKGVFDNDAQALEKHVPNEEFYCREFVGCGFVIKKAAYEQTSGFPNWMKIYGEESCLSIELLDLGYAILYTSQICVNHRVNKEERKHLKKTIYRFENQLSNSALFYFAYYPKILIPKRLTALLFHNFRKYAFEDIPFFKAFFRAMINFLIRIPKVITYRKVVKKETLKKSLGLPLPKYG</sequence>
<evidence type="ECO:0000256" key="2">
    <source>
        <dbReference type="ARBA" id="ARBA00022676"/>
    </source>
</evidence>
<evidence type="ECO:0000259" key="4">
    <source>
        <dbReference type="Pfam" id="PF00535"/>
    </source>
</evidence>
<dbReference type="SUPFAM" id="SSF53448">
    <property type="entry name" value="Nucleotide-diphospho-sugar transferases"/>
    <property type="match status" value="1"/>
</dbReference>
<protein>
    <submittedName>
        <fullName evidence="5">GT2 family glycosyltransferase</fullName>
    </submittedName>
</protein>
<evidence type="ECO:0000313" key="5">
    <source>
        <dbReference type="EMBL" id="RXG24908.1"/>
    </source>
</evidence>
<keyword evidence="3 5" id="KW-0808">Transferase</keyword>
<comment type="caution">
    <text evidence="5">The sequence shown here is derived from an EMBL/GenBank/DDBJ whole genome shotgun (WGS) entry which is preliminary data.</text>
</comment>
<evidence type="ECO:0000256" key="1">
    <source>
        <dbReference type="ARBA" id="ARBA00006739"/>
    </source>
</evidence>
<dbReference type="PANTHER" id="PTHR43179:SF12">
    <property type="entry name" value="GALACTOFURANOSYLTRANSFERASE GLFT2"/>
    <property type="match status" value="1"/>
</dbReference>
<dbReference type="EMBL" id="QOVM01000001">
    <property type="protein sequence ID" value="RXG24908.1"/>
    <property type="molecule type" value="Genomic_DNA"/>
</dbReference>
<dbReference type="InterPro" id="IPR029044">
    <property type="entry name" value="Nucleotide-diphossugar_trans"/>
</dbReference>
<keyword evidence="2" id="KW-0328">Glycosyltransferase</keyword>
<name>A0A4Q0PED5_9FLAO</name>
<accession>A0A4Q0PED5</accession>
<dbReference type="AlphaFoldDB" id="A0A4Q0PED5"/>
<evidence type="ECO:0000313" key="6">
    <source>
        <dbReference type="Proteomes" id="UP000289238"/>
    </source>
</evidence>
<reference evidence="5 6" key="1">
    <citation type="submission" date="2018-07" db="EMBL/GenBank/DDBJ databases">
        <title>Leeuwenhoekiella genomics.</title>
        <authorList>
            <person name="Tahon G."/>
            <person name="Willems A."/>
        </authorList>
    </citation>
    <scope>NUCLEOTIDE SEQUENCE [LARGE SCALE GENOMIC DNA]</scope>
    <source>
        <strain evidence="5 6">LMG 22550</strain>
    </source>
</reference>
<dbReference type="Proteomes" id="UP000289238">
    <property type="component" value="Unassembled WGS sequence"/>
</dbReference>
<dbReference type="PANTHER" id="PTHR43179">
    <property type="entry name" value="RHAMNOSYLTRANSFERASE WBBL"/>
    <property type="match status" value="1"/>
</dbReference>
<dbReference type="RefSeq" id="WP_164916291.1">
    <property type="nucleotide sequence ID" value="NZ_QOVM01000001.1"/>
</dbReference>
<proteinExistence type="inferred from homology"/>
<organism evidence="5 6">
    <name type="scientific">Leeuwenhoekiella aequorea</name>
    <dbReference type="NCBI Taxonomy" id="283736"/>
    <lineage>
        <taxon>Bacteria</taxon>
        <taxon>Pseudomonadati</taxon>
        <taxon>Bacteroidota</taxon>
        <taxon>Flavobacteriia</taxon>
        <taxon>Flavobacteriales</taxon>
        <taxon>Flavobacteriaceae</taxon>
        <taxon>Leeuwenhoekiella</taxon>
    </lineage>
</organism>
<dbReference type="InterPro" id="IPR001173">
    <property type="entry name" value="Glyco_trans_2-like"/>
</dbReference>
<evidence type="ECO:0000256" key="3">
    <source>
        <dbReference type="ARBA" id="ARBA00022679"/>
    </source>
</evidence>
<keyword evidence="6" id="KW-1185">Reference proteome</keyword>